<keyword evidence="3" id="KW-1185">Reference proteome</keyword>
<dbReference type="PANTHER" id="PTHR48228:SF5">
    <property type="entry name" value="ALPHA-METHYLACYL-COA RACEMASE"/>
    <property type="match status" value="1"/>
</dbReference>
<feature type="compositionally biased region" description="Basic and acidic residues" evidence="1">
    <location>
        <begin position="312"/>
        <end position="328"/>
    </location>
</feature>
<dbReference type="SUPFAM" id="SSF89796">
    <property type="entry name" value="CoA-transferase family III (CaiB/BaiF)"/>
    <property type="match status" value="1"/>
</dbReference>
<dbReference type="InterPro" id="IPR050509">
    <property type="entry name" value="CoA-transferase_III"/>
</dbReference>
<dbReference type="Proteomes" id="UP001428817">
    <property type="component" value="Unassembled WGS sequence"/>
</dbReference>
<dbReference type="Pfam" id="PF02515">
    <property type="entry name" value="CoA_transf_3"/>
    <property type="match status" value="1"/>
</dbReference>
<accession>A0ABP9Q5S1</accession>
<dbReference type="InterPro" id="IPR044855">
    <property type="entry name" value="CoA-Trfase_III_dom3_sf"/>
</dbReference>
<protein>
    <submittedName>
        <fullName evidence="2">CaiB/BaiF CoA-transferase family protein</fullName>
    </submittedName>
</protein>
<comment type="caution">
    <text evidence="2">The sequence shown here is derived from an EMBL/GenBank/DDBJ whole genome shotgun (WGS) entry which is preliminary data.</text>
</comment>
<evidence type="ECO:0000256" key="1">
    <source>
        <dbReference type="SAM" id="MobiDB-lite"/>
    </source>
</evidence>
<dbReference type="Gene3D" id="3.30.1540.10">
    <property type="entry name" value="formyl-coa transferase, domain 3"/>
    <property type="match status" value="1"/>
</dbReference>
<organism evidence="2 3">
    <name type="scientific">Pseudonocardia eucalypti</name>
    <dbReference type="NCBI Taxonomy" id="648755"/>
    <lineage>
        <taxon>Bacteria</taxon>
        <taxon>Bacillati</taxon>
        <taxon>Actinomycetota</taxon>
        <taxon>Actinomycetes</taxon>
        <taxon>Pseudonocardiales</taxon>
        <taxon>Pseudonocardiaceae</taxon>
        <taxon>Pseudonocardia</taxon>
    </lineage>
</organism>
<name>A0ABP9Q5S1_9PSEU</name>
<dbReference type="Gene3D" id="3.40.50.10540">
    <property type="entry name" value="Crotonobetainyl-coa:carnitine coa-transferase, domain 1"/>
    <property type="match status" value="1"/>
</dbReference>
<evidence type="ECO:0000313" key="3">
    <source>
        <dbReference type="Proteomes" id="UP001428817"/>
    </source>
</evidence>
<feature type="region of interest" description="Disordered" evidence="1">
    <location>
        <begin position="310"/>
        <end position="354"/>
    </location>
</feature>
<dbReference type="RefSeq" id="WP_185059708.1">
    <property type="nucleotide sequence ID" value="NZ_BAABJP010000015.1"/>
</dbReference>
<reference evidence="3" key="1">
    <citation type="journal article" date="2019" name="Int. J. Syst. Evol. Microbiol.">
        <title>The Global Catalogue of Microorganisms (GCM) 10K type strain sequencing project: providing services to taxonomists for standard genome sequencing and annotation.</title>
        <authorList>
            <consortium name="The Broad Institute Genomics Platform"/>
            <consortium name="The Broad Institute Genome Sequencing Center for Infectious Disease"/>
            <person name="Wu L."/>
            <person name="Ma J."/>
        </authorList>
    </citation>
    <scope>NUCLEOTIDE SEQUENCE [LARGE SCALE GENOMIC DNA]</scope>
    <source>
        <strain evidence="3">JCM 18303</strain>
    </source>
</reference>
<dbReference type="InterPro" id="IPR023606">
    <property type="entry name" value="CoA-Trfase_III_dom_1_sf"/>
</dbReference>
<dbReference type="PANTHER" id="PTHR48228">
    <property type="entry name" value="SUCCINYL-COA--D-CITRAMALATE COA-TRANSFERASE"/>
    <property type="match status" value="1"/>
</dbReference>
<sequence length="382" mass="40080">MSSPLHGVRVLDLSALGPGPFCSMLLADFGADVVSVERPDTPPFDPAKFFARGKRSAIVDLRADGGAEVIARLADRADVLLESNRPGTMERRGLGPDVLCRRNPRLIYTRLTGWGQTGPYANRAGHDINYLGVSGVLGVLGGPDAPAPVPPLALLGDIAGGSLFATLGIVMALYQRMATGRGQVIDSAIVDGAALLNTPQLAERNAGIWAGRAGHLLSGAAPFYGVYECSDGAHFTVGAIEPKFYAAFLAGLGLEEEVPADPASQLDPARWPALRARVAEVFAGKPRAHWSAVFAELDGCGAPLLELDELPDDPHLRSRGTVRREDGQLHAAPAPRLSDAPPESRPAPRERGEHTRAVLTEAGFAPEEIGALAATGTIVLPG</sequence>
<proteinExistence type="predicted"/>
<dbReference type="InterPro" id="IPR003673">
    <property type="entry name" value="CoA-Trfase_fam_III"/>
</dbReference>
<evidence type="ECO:0000313" key="2">
    <source>
        <dbReference type="EMBL" id="GAA5156548.1"/>
    </source>
</evidence>
<dbReference type="EMBL" id="BAABJP010000015">
    <property type="protein sequence ID" value="GAA5156548.1"/>
    <property type="molecule type" value="Genomic_DNA"/>
</dbReference>
<gene>
    <name evidence="2" type="ORF">GCM10023321_32430</name>
</gene>